<dbReference type="SMART" id="SM00028">
    <property type="entry name" value="TPR"/>
    <property type="match status" value="4"/>
</dbReference>
<keyword evidence="5" id="KW-1185">Reference proteome</keyword>
<accession>A0A4U8TK14</accession>
<evidence type="ECO:0000313" key="4">
    <source>
        <dbReference type="EMBL" id="TLE00677.1"/>
    </source>
</evidence>
<dbReference type="OrthoDB" id="9814129at2"/>
<name>A0A4U8TK14_9HELI</name>
<evidence type="ECO:0000256" key="2">
    <source>
        <dbReference type="ARBA" id="ARBA00022803"/>
    </source>
</evidence>
<dbReference type="Gene3D" id="1.25.40.10">
    <property type="entry name" value="Tetratricopeptide repeat domain"/>
    <property type="match status" value="1"/>
</dbReference>
<dbReference type="InterPro" id="IPR011990">
    <property type="entry name" value="TPR-like_helical_dom_sf"/>
</dbReference>
<dbReference type="Proteomes" id="UP000029707">
    <property type="component" value="Unassembled WGS sequence"/>
</dbReference>
<dbReference type="STRING" id="425400.LS65_05225"/>
<dbReference type="Gene3D" id="3.40.50.2000">
    <property type="entry name" value="Glycogen Phosphorylase B"/>
    <property type="match status" value="1"/>
</dbReference>
<feature type="repeat" description="TPR" evidence="3">
    <location>
        <begin position="113"/>
        <end position="146"/>
    </location>
</feature>
<dbReference type="PANTHER" id="PTHR44943">
    <property type="entry name" value="CELLULOSE SYNTHASE OPERON PROTEIN C"/>
    <property type="match status" value="1"/>
</dbReference>
<dbReference type="SUPFAM" id="SSF48452">
    <property type="entry name" value="TPR-like"/>
    <property type="match status" value="2"/>
</dbReference>
<dbReference type="GeneID" id="82321617"/>
<evidence type="ECO:0000256" key="3">
    <source>
        <dbReference type="PROSITE-ProRule" id="PRU00339"/>
    </source>
</evidence>
<dbReference type="RefSeq" id="WP_034362147.1">
    <property type="nucleotide sequence ID" value="NZ_CAMRWY010000011.1"/>
</dbReference>
<keyword evidence="1" id="KW-0677">Repeat</keyword>
<dbReference type="SUPFAM" id="SSF53756">
    <property type="entry name" value="UDP-Glycosyltransferase/glycogen phosphorylase"/>
    <property type="match status" value="1"/>
</dbReference>
<dbReference type="PANTHER" id="PTHR44943:SF8">
    <property type="entry name" value="TPR REPEAT-CONTAINING PROTEIN MJ0263"/>
    <property type="match status" value="1"/>
</dbReference>
<proteinExistence type="predicted"/>
<dbReference type="Pfam" id="PF13432">
    <property type="entry name" value="TPR_16"/>
    <property type="match status" value="2"/>
</dbReference>
<feature type="repeat" description="TPR" evidence="3">
    <location>
        <begin position="42"/>
        <end position="75"/>
    </location>
</feature>
<dbReference type="EMBL" id="JRMQ02000010">
    <property type="protein sequence ID" value="TLE00677.1"/>
    <property type="molecule type" value="Genomic_DNA"/>
</dbReference>
<sequence>MSQQKFDVVSAVETAYQLYEHKHYHQCMDICISILSIDCTRADIWHLAGVVMFELEFYDRAVEYFTQAAQCQPTESYHRINLAESYRRSGNPVRCITELENLLLEDSKMQNNSNLHFNLAKAYSDIEDSQSSIKHYTIAIKLDPNDLGAMFNLANAQVSLKHFGEAIELYLSALNRGYLDAGVNLANTYVQIGLFREAVQVYNVLYEHYKDDSDFLFNYANALNYANDDMQHALALYNQAIAFNPNRVEYCINYAHFLLKNLHFEEGFRIYEERKKLPKMLPENIINLWQYNGEQSDFTNKFVLVYHEQGFGDSIMFARFLPLLAQRAKGVCIIAQKPLVPLFAKMQIPCVDSLNKVGQYDVAISLVSLPLALGIKSVEDLHAMPLKYEDIKESDDRETKDKSIKKIGICFSTDSHFSEAEAKSIPLHILMDVLQEYHHNIEIYSLNKAQCEHIDKYDIIQRDMNDFADTYDIIKDMDMVISIDTAVAHLSASMGKHTLVLLHKSYDWRWGNGISTPWYEDVVCMTQSKMGEWSDVAHNIKAYLKGWIF</sequence>
<protein>
    <submittedName>
        <fullName evidence="4">Tetratricopeptide repeat protein</fullName>
    </submittedName>
</protein>
<evidence type="ECO:0000256" key="1">
    <source>
        <dbReference type="ARBA" id="ARBA00022737"/>
    </source>
</evidence>
<keyword evidence="2 3" id="KW-0802">TPR repeat</keyword>
<dbReference type="AlphaFoldDB" id="A0A4U8TK14"/>
<dbReference type="InterPro" id="IPR019734">
    <property type="entry name" value="TPR_rpt"/>
</dbReference>
<comment type="caution">
    <text evidence="4">The sequence shown here is derived from an EMBL/GenBank/DDBJ whole genome shotgun (WGS) entry which is preliminary data.</text>
</comment>
<gene>
    <name evidence="4" type="ORF">LS65_007140</name>
</gene>
<organism evidence="4 5">
    <name type="scientific">Helicobacter japonicus</name>
    <dbReference type="NCBI Taxonomy" id="425400"/>
    <lineage>
        <taxon>Bacteria</taxon>
        <taxon>Pseudomonadati</taxon>
        <taxon>Campylobacterota</taxon>
        <taxon>Epsilonproteobacteria</taxon>
        <taxon>Campylobacterales</taxon>
        <taxon>Helicobacteraceae</taxon>
        <taxon>Helicobacter</taxon>
    </lineage>
</organism>
<dbReference type="InterPro" id="IPR051685">
    <property type="entry name" value="Ycf3/AcsC/BcsC/TPR_MFPF"/>
</dbReference>
<dbReference type="PROSITE" id="PS50005">
    <property type="entry name" value="TPR"/>
    <property type="match status" value="2"/>
</dbReference>
<reference evidence="4 5" key="1">
    <citation type="journal article" date="2014" name="Genome Announc.">
        <title>Draft genome sequences of eight enterohepatic helicobacter species isolated from both laboratory and wild rodents.</title>
        <authorList>
            <person name="Sheh A."/>
            <person name="Shen Z."/>
            <person name="Fox J.G."/>
        </authorList>
    </citation>
    <scope>NUCLEOTIDE SEQUENCE [LARGE SCALE GENOMIC DNA]</scope>
    <source>
        <strain evidence="4 5">MIT 01-6451</strain>
    </source>
</reference>
<evidence type="ECO:0000313" key="5">
    <source>
        <dbReference type="Proteomes" id="UP000029707"/>
    </source>
</evidence>